<dbReference type="InterPro" id="IPR037185">
    <property type="entry name" value="EmrE-like"/>
</dbReference>
<feature type="transmembrane region" description="Helical" evidence="9">
    <location>
        <begin position="88"/>
        <end position="107"/>
    </location>
</feature>
<keyword evidence="12" id="KW-1185">Reference proteome</keyword>
<keyword evidence="6 9" id="KW-0472">Membrane</keyword>
<comment type="caution">
    <text evidence="10">The sequence shown here is derived from an EMBL/GenBank/DDBJ whole genome shotgun (WGS) entry which is preliminary data.</text>
</comment>
<keyword evidence="2" id="KW-0813">Transport</keyword>
<evidence type="ECO:0000256" key="8">
    <source>
        <dbReference type="RuleBase" id="RU003942"/>
    </source>
</evidence>
<evidence type="ECO:0000313" key="11">
    <source>
        <dbReference type="EMBL" id="MBM7853508.1"/>
    </source>
</evidence>
<evidence type="ECO:0000256" key="3">
    <source>
        <dbReference type="ARBA" id="ARBA00022475"/>
    </source>
</evidence>
<dbReference type="FunFam" id="1.10.3730.20:FF:000001">
    <property type="entry name" value="Quaternary ammonium compound resistance transporter SugE"/>
    <property type="match status" value="1"/>
</dbReference>
<evidence type="ECO:0000256" key="1">
    <source>
        <dbReference type="ARBA" id="ARBA00004651"/>
    </source>
</evidence>
<feature type="transmembrane region" description="Helical" evidence="9">
    <location>
        <begin position="33"/>
        <end position="51"/>
    </location>
</feature>
<dbReference type="Gene3D" id="1.10.3730.20">
    <property type="match status" value="1"/>
</dbReference>
<evidence type="ECO:0000256" key="7">
    <source>
        <dbReference type="ARBA" id="ARBA00038032"/>
    </source>
</evidence>
<dbReference type="GO" id="GO:0015220">
    <property type="term" value="F:choline transmembrane transporter activity"/>
    <property type="evidence" value="ECO:0007669"/>
    <property type="project" value="TreeGrafter"/>
</dbReference>
<evidence type="ECO:0000256" key="2">
    <source>
        <dbReference type="ARBA" id="ARBA00022448"/>
    </source>
</evidence>
<name>A0A9W6IX70_9HYPH</name>
<evidence type="ECO:0000313" key="10">
    <source>
        <dbReference type="EMBL" id="GLK57277.1"/>
    </source>
</evidence>
<comment type="similarity">
    <text evidence="7 8">Belongs to the drug/metabolite transporter (DMT) superfamily. Small multidrug resistance (SMR) (TC 2.A.7.1) family.</text>
</comment>
<dbReference type="GO" id="GO:0031460">
    <property type="term" value="P:glycine betaine transport"/>
    <property type="evidence" value="ECO:0007669"/>
    <property type="project" value="TreeGrafter"/>
</dbReference>
<accession>A0A9W6IX70</accession>
<reference evidence="11 12" key="2">
    <citation type="submission" date="2021-01" db="EMBL/GenBank/DDBJ databases">
        <title>Genomic Encyclopedia of Type Strains, Phase IV (KMG-IV): sequencing the most valuable type-strain genomes for metagenomic binning, comparative biology and taxonomic classification.</title>
        <authorList>
            <person name="Goeker M."/>
        </authorList>
    </citation>
    <scope>NUCLEOTIDE SEQUENCE [LARGE SCALE GENOMIC DNA]</scope>
    <source>
        <strain evidence="11 12">DSM 6130</strain>
    </source>
</reference>
<organism evidence="10 13">
    <name type="scientific">Methylopila capsulata</name>
    <dbReference type="NCBI Taxonomy" id="61654"/>
    <lineage>
        <taxon>Bacteria</taxon>
        <taxon>Pseudomonadati</taxon>
        <taxon>Pseudomonadota</taxon>
        <taxon>Alphaproteobacteria</taxon>
        <taxon>Hyphomicrobiales</taxon>
        <taxon>Methylopilaceae</taxon>
        <taxon>Methylopila</taxon>
    </lineage>
</organism>
<dbReference type="GO" id="GO:0005886">
    <property type="term" value="C:plasma membrane"/>
    <property type="evidence" value="ECO:0007669"/>
    <property type="project" value="UniProtKB-SubCell"/>
</dbReference>
<dbReference type="PANTHER" id="PTHR30561">
    <property type="entry name" value="SMR FAMILY PROTON-DEPENDENT DRUG EFFLUX TRANSPORTER SUGE"/>
    <property type="match status" value="1"/>
</dbReference>
<feature type="transmembrane region" description="Helical" evidence="9">
    <location>
        <begin position="63"/>
        <end position="82"/>
    </location>
</feature>
<dbReference type="GO" id="GO:1990961">
    <property type="term" value="P:xenobiotic detoxification by transmembrane export across the plasma membrane"/>
    <property type="evidence" value="ECO:0007669"/>
    <property type="project" value="UniProtKB-ARBA"/>
</dbReference>
<evidence type="ECO:0000256" key="6">
    <source>
        <dbReference type="ARBA" id="ARBA00023136"/>
    </source>
</evidence>
<dbReference type="Pfam" id="PF00893">
    <property type="entry name" value="Multi_Drug_Res"/>
    <property type="match status" value="1"/>
</dbReference>
<proteinExistence type="inferred from homology"/>
<dbReference type="SUPFAM" id="SSF103481">
    <property type="entry name" value="Multidrug resistance efflux transporter EmrE"/>
    <property type="match status" value="1"/>
</dbReference>
<dbReference type="GO" id="GO:0015199">
    <property type="term" value="F:amino-acid betaine transmembrane transporter activity"/>
    <property type="evidence" value="ECO:0007669"/>
    <property type="project" value="TreeGrafter"/>
</dbReference>
<evidence type="ECO:0000256" key="4">
    <source>
        <dbReference type="ARBA" id="ARBA00022692"/>
    </source>
</evidence>
<dbReference type="InterPro" id="IPR000390">
    <property type="entry name" value="Small_drug/metabolite_transptr"/>
</dbReference>
<evidence type="ECO:0000313" key="12">
    <source>
        <dbReference type="Proteomes" id="UP000758856"/>
    </source>
</evidence>
<reference evidence="10" key="1">
    <citation type="journal article" date="2014" name="Int. J. Syst. Evol. Microbiol.">
        <title>Complete genome sequence of Corynebacterium casei LMG S-19264T (=DSM 44701T), isolated from a smear-ripened cheese.</title>
        <authorList>
            <consortium name="US DOE Joint Genome Institute (JGI-PGF)"/>
            <person name="Walter F."/>
            <person name="Albersmeier A."/>
            <person name="Kalinowski J."/>
            <person name="Ruckert C."/>
        </authorList>
    </citation>
    <scope>NUCLEOTIDE SEQUENCE</scope>
    <source>
        <strain evidence="10">VKM B-1606</strain>
    </source>
</reference>
<dbReference type="PANTHER" id="PTHR30561:SF1">
    <property type="entry name" value="MULTIDRUG TRANSPORTER EMRE"/>
    <property type="match status" value="1"/>
</dbReference>
<reference evidence="10" key="3">
    <citation type="submission" date="2023-01" db="EMBL/GenBank/DDBJ databases">
        <authorList>
            <person name="Sun Q."/>
            <person name="Evtushenko L."/>
        </authorList>
    </citation>
    <scope>NUCLEOTIDE SEQUENCE</scope>
    <source>
        <strain evidence="10">VKM B-1606</strain>
    </source>
</reference>
<dbReference type="EMBL" id="JAFBCY010000005">
    <property type="protein sequence ID" value="MBM7853508.1"/>
    <property type="molecule type" value="Genomic_DNA"/>
</dbReference>
<dbReference type="RefSeq" id="WP_204951954.1">
    <property type="nucleotide sequence ID" value="NZ_BSFF01000009.1"/>
</dbReference>
<dbReference type="Proteomes" id="UP000758856">
    <property type="component" value="Unassembled WGS sequence"/>
</dbReference>
<evidence type="ECO:0000256" key="9">
    <source>
        <dbReference type="SAM" id="Phobius"/>
    </source>
</evidence>
<dbReference type="InterPro" id="IPR045324">
    <property type="entry name" value="Small_multidrug_res"/>
</dbReference>
<evidence type="ECO:0000313" key="13">
    <source>
        <dbReference type="Proteomes" id="UP001143400"/>
    </source>
</evidence>
<keyword evidence="5 9" id="KW-1133">Transmembrane helix</keyword>
<protein>
    <submittedName>
        <fullName evidence="10">QacE family quaternary ammonium compound efflux SMR transporter</fullName>
    </submittedName>
    <submittedName>
        <fullName evidence="11">Small multidrug resistance pump</fullName>
    </submittedName>
</protein>
<dbReference type="EMBL" id="BSFF01000009">
    <property type="protein sequence ID" value="GLK57277.1"/>
    <property type="molecule type" value="Genomic_DNA"/>
</dbReference>
<evidence type="ECO:0000256" key="5">
    <source>
        <dbReference type="ARBA" id="ARBA00022989"/>
    </source>
</evidence>
<keyword evidence="4 8" id="KW-0812">Transmembrane</keyword>
<sequence length="113" mass="11645">MNGVPAYVLLALAIVAEVIGTSALKASDGLSRLWPSLITLVGYGVAFYLLSHVLKTIPTGVAYAIWSGGGIVLIALVGVLWFRQALDGPALVGIGLILAGVMVVTLFSKSVAH</sequence>
<comment type="subcellular location">
    <subcellularLocation>
        <location evidence="1 8">Cell membrane</location>
        <topology evidence="1 8">Multi-pass membrane protein</topology>
    </subcellularLocation>
</comment>
<dbReference type="Proteomes" id="UP001143400">
    <property type="component" value="Unassembled WGS sequence"/>
</dbReference>
<gene>
    <name evidence="10" type="ORF">GCM10008170_32970</name>
    <name evidence="11" type="ORF">JOD31_003769</name>
</gene>
<keyword evidence="3" id="KW-1003">Cell membrane</keyword>
<dbReference type="AlphaFoldDB" id="A0A9W6IX70"/>
<dbReference type="GO" id="GO:0015297">
    <property type="term" value="F:antiporter activity"/>
    <property type="evidence" value="ECO:0007669"/>
    <property type="project" value="TreeGrafter"/>
</dbReference>